<proteinExistence type="predicted"/>
<evidence type="ECO:0008006" key="4">
    <source>
        <dbReference type="Google" id="ProtNLM"/>
    </source>
</evidence>
<feature type="signal peptide" evidence="1">
    <location>
        <begin position="1"/>
        <end position="24"/>
    </location>
</feature>
<keyword evidence="1" id="KW-0732">Signal</keyword>
<dbReference type="Proteomes" id="UP000005631">
    <property type="component" value="Chromosome"/>
</dbReference>
<dbReference type="Pfam" id="PF16267">
    <property type="entry name" value="DUF4920"/>
    <property type="match status" value="1"/>
</dbReference>
<sequence length="169" mass="18649">MRKVAFLFMSVALLSACNNTTNQAEVKTEDVEEIVQVDYQVYGDTISDEGAIMVTELLQKMQENDSVSAKVEGTINSSCTVKGCWMKMDLGNDKEMHVTFKDYGFFVPTNLDGETAIMEGYAITDTIDVDHLRHLAHDAGKSEEEIATINEPEIGITYVATGVIIKPKS</sequence>
<reference evidence="2 3" key="1">
    <citation type="journal article" date="2012" name="Stand. Genomic Sci.">
        <title>Genome sequence of the orange-pigmented seawater bacterium Owenweeksia hongkongensis type strain (UST20020801(T)).</title>
        <authorList>
            <person name="Riedel T."/>
            <person name="Held B."/>
            <person name="Nolan M."/>
            <person name="Lucas S."/>
            <person name="Lapidus A."/>
            <person name="Tice H."/>
            <person name="Del Rio T.G."/>
            <person name="Cheng J.F."/>
            <person name="Han C."/>
            <person name="Tapia R."/>
            <person name="Goodwin L.A."/>
            <person name="Pitluck S."/>
            <person name="Liolios K."/>
            <person name="Mavromatis K."/>
            <person name="Pagani I."/>
            <person name="Ivanova N."/>
            <person name="Mikhailova N."/>
            <person name="Pati A."/>
            <person name="Chen A."/>
            <person name="Palaniappan K."/>
            <person name="Rohde M."/>
            <person name="Tindall B.J."/>
            <person name="Detter J.C."/>
            <person name="Goker M."/>
            <person name="Woyke T."/>
            <person name="Bristow J."/>
            <person name="Eisen J.A."/>
            <person name="Markowitz V."/>
            <person name="Hugenholtz P."/>
            <person name="Klenk H.P."/>
            <person name="Kyrpides N.C."/>
        </authorList>
    </citation>
    <scope>NUCLEOTIDE SEQUENCE</scope>
    <source>
        <strain evidence="3">DSM 17368 / JCM 12287 / NRRL B-23963</strain>
    </source>
</reference>
<dbReference type="PROSITE" id="PS51257">
    <property type="entry name" value="PROKAR_LIPOPROTEIN"/>
    <property type="match status" value="1"/>
</dbReference>
<keyword evidence="3" id="KW-1185">Reference proteome</keyword>
<evidence type="ECO:0000313" key="3">
    <source>
        <dbReference type="Proteomes" id="UP000005631"/>
    </source>
</evidence>
<name>G8R374_OWEHD</name>
<evidence type="ECO:0000313" key="2">
    <source>
        <dbReference type="EMBL" id="AEV34099.1"/>
    </source>
</evidence>
<accession>G8R374</accession>
<dbReference type="AlphaFoldDB" id="G8R374"/>
<dbReference type="PATRIC" id="fig|926562.3.peg.3168"/>
<dbReference type="KEGG" id="oho:Oweho_3147"/>
<dbReference type="OrthoDB" id="129527at2"/>
<organism evidence="2 3">
    <name type="scientific">Owenweeksia hongkongensis (strain DSM 17368 / CIP 108786 / JCM 12287 / NRRL B-23963 / UST20020801)</name>
    <dbReference type="NCBI Taxonomy" id="926562"/>
    <lineage>
        <taxon>Bacteria</taxon>
        <taxon>Pseudomonadati</taxon>
        <taxon>Bacteroidota</taxon>
        <taxon>Flavobacteriia</taxon>
        <taxon>Flavobacteriales</taxon>
        <taxon>Owenweeksiaceae</taxon>
        <taxon>Owenweeksia</taxon>
    </lineage>
</organism>
<dbReference type="eggNOG" id="ENOG5031D3D">
    <property type="taxonomic scope" value="Bacteria"/>
</dbReference>
<evidence type="ECO:0000256" key="1">
    <source>
        <dbReference type="SAM" id="SignalP"/>
    </source>
</evidence>
<dbReference type="EMBL" id="CP003156">
    <property type="protein sequence ID" value="AEV34099.1"/>
    <property type="molecule type" value="Genomic_DNA"/>
</dbReference>
<gene>
    <name evidence="2" type="ordered locus">Oweho_3147</name>
</gene>
<dbReference type="STRING" id="926562.Oweho_3147"/>
<feature type="chain" id="PRO_5003515373" description="DUF4920 domain-containing protein" evidence="1">
    <location>
        <begin position="25"/>
        <end position="169"/>
    </location>
</feature>
<dbReference type="HOGENOM" id="CLU_133122_0_0_10"/>
<dbReference type="InterPro" id="IPR032577">
    <property type="entry name" value="DUF4920"/>
</dbReference>
<protein>
    <recommendedName>
        <fullName evidence="4">DUF4920 domain-containing protein</fullName>
    </recommendedName>
</protein>